<evidence type="ECO:0000256" key="2">
    <source>
        <dbReference type="ARBA" id="ARBA00022670"/>
    </source>
</evidence>
<evidence type="ECO:0000256" key="3">
    <source>
        <dbReference type="ARBA" id="ARBA00022723"/>
    </source>
</evidence>
<name>A0ABS2JH16_9ACTN</name>
<evidence type="ECO:0000256" key="1">
    <source>
        <dbReference type="ARBA" id="ARBA00001947"/>
    </source>
</evidence>
<feature type="transmembrane region" description="Helical" evidence="8">
    <location>
        <begin position="327"/>
        <end position="347"/>
    </location>
</feature>
<keyword evidence="8" id="KW-0812">Transmembrane</keyword>
<sequence>MPGPPPAGLPRRRRPTRLRWLHLLMLLCLAGVGVAAGDAVFVVHDLGRWGEVQACAALDDLPPDGGEAARLLGRGARYDRCAAGFELVRGLAQLGGAVGVLGLAGVAVLLDGLSARHAVWRRVRRRPAGERGVAVVRERFEHWCDTLGLDRRRPRLVVAPVGVRQAYTTAVPFGRPLVVVPVAHAYGRPDLLDLVLLHELAHVRARDVAWASATRWTGGLILPVLVLVVTPVLVDPGPATRYYVLTLPVTALFAAGTLLSRAAVLRRREHAADRFAVDHADLRDALAAAGGDDDPPRRARWWWPGRWLARHPTGAQRVRALDREPRWEDGFTVAVVAGLVAMFGFQSLLRPLTHGVGAVAPGDAGDVAMAVAALCWAVVVVPLWSRRPASVRRRWSRMLGSGLGLAGGYLLPGFGATSPVYGVFLAGFHLGAFAALLPVLVGVGTVAVGFAEAVARVPSGIRRRVTLVVTVLAVAALLTAVLTTATLLVFGHWAWHSGPIDRALWSTPGFAARVALPAVPLAALLLVRRPTRARRPPRPAASPPGAPPAPVAAGPRRLIALILLTGGTAVVAGLAATELVAGRTAGGDAFFLLFLRWWLCASAGWWVASVVLLARGVRGIAVAWTAGVGVTVAAGSVQFARDVVAGVGPAPAHLLAFLERPAWLLLAALVVTSPPVLLLRELWTGCRAWARRRRPARRHGPWASWPPPVLAALVAVAVAGGVAAGWTAPVTGRAGDWDLLRSARVEPAAPDDGRPRPAARDPGRPLDRAAVDAALAEARRSLPADWTPAPGLSPFGVTDPAGVRPSACADRFAADARAERARPASAEGRVVLAVPATTLPPLGATFQLRLTSYPSADAAARVLAAARQAVTACPRWSYPSALADGGVAHRWTVAMPRADLPYDSLRVRITDSSTVGGLPAVAGGTRVVVAVGRTVLSAEIALGIPFRDQLEPKERLLLDDLAVVGARLVVHALDS</sequence>
<feature type="transmembrane region" description="Helical" evidence="8">
    <location>
        <begin position="467"/>
        <end position="490"/>
    </location>
</feature>
<evidence type="ECO:0000256" key="7">
    <source>
        <dbReference type="SAM" id="MobiDB-lite"/>
    </source>
</evidence>
<evidence type="ECO:0000313" key="11">
    <source>
        <dbReference type="Proteomes" id="UP000809587"/>
    </source>
</evidence>
<comment type="cofactor">
    <cofactor evidence="1">
        <name>Zn(2+)</name>
        <dbReference type="ChEBI" id="CHEBI:29105"/>
    </cofactor>
</comment>
<proteinExistence type="predicted"/>
<protein>
    <submittedName>
        <fullName evidence="10">M48 family metalloprotease</fullName>
    </submittedName>
</protein>
<dbReference type="RefSeq" id="WP_204959870.1">
    <property type="nucleotide sequence ID" value="NZ_JAFEUO010000005.1"/>
</dbReference>
<gene>
    <name evidence="10" type="ORF">JQN84_19815</name>
</gene>
<keyword evidence="11" id="KW-1185">Reference proteome</keyword>
<reference evidence="10 11" key="1">
    <citation type="submission" date="2021-02" db="EMBL/GenBank/DDBJ databases">
        <authorList>
            <person name="Lee D.-H."/>
        </authorList>
    </citation>
    <scope>NUCLEOTIDE SEQUENCE [LARGE SCALE GENOMIC DNA]</scope>
    <source>
        <strain evidence="10 11">MMS20-R2-29</strain>
    </source>
</reference>
<feature type="transmembrane region" description="Helical" evidence="8">
    <location>
        <begin position="216"/>
        <end position="234"/>
    </location>
</feature>
<keyword evidence="8" id="KW-1133">Transmembrane helix</keyword>
<feature type="transmembrane region" description="Helical" evidence="8">
    <location>
        <begin position="589"/>
        <end position="614"/>
    </location>
</feature>
<feature type="transmembrane region" description="Helical" evidence="8">
    <location>
        <begin position="510"/>
        <end position="527"/>
    </location>
</feature>
<evidence type="ECO:0000256" key="8">
    <source>
        <dbReference type="SAM" id="Phobius"/>
    </source>
</evidence>
<accession>A0ABS2JH16</accession>
<feature type="transmembrane region" description="Helical" evidence="8">
    <location>
        <begin position="94"/>
        <end position="115"/>
    </location>
</feature>
<dbReference type="InterPro" id="IPR001915">
    <property type="entry name" value="Peptidase_M48"/>
</dbReference>
<keyword evidence="2" id="KW-0645">Protease</keyword>
<organism evidence="10 11">
    <name type="scientific">Micromonospora humidisoli</name>
    <dbReference type="NCBI Taxonomy" id="2807622"/>
    <lineage>
        <taxon>Bacteria</taxon>
        <taxon>Bacillati</taxon>
        <taxon>Actinomycetota</taxon>
        <taxon>Actinomycetes</taxon>
        <taxon>Micromonosporales</taxon>
        <taxon>Micromonosporaceae</taxon>
        <taxon>Micromonospora</taxon>
    </lineage>
</organism>
<dbReference type="GO" id="GO:0008237">
    <property type="term" value="F:metallopeptidase activity"/>
    <property type="evidence" value="ECO:0007669"/>
    <property type="project" value="UniProtKB-KW"/>
</dbReference>
<evidence type="ECO:0000256" key="6">
    <source>
        <dbReference type="ARBA" id="ARBA00023049"/>
    </source>
</evidence>
<feature type="transmembrane region" description="Helical" evidence="8">
    <location>
        <begin position="661"/>
        <end position="683"/>
    </location>
</feature>
<feature type="transmembrane region" description="Helical" evidence="8">
    <location>
        <begin position="367"/>
        <end position="385"/>
    </location>
</feature>
<evidence type="ECO:0000313" key="10">
    <source>
        <dbReference type="EMBL" id="MBM7084764.1"/>
    </source>
</evidence>
<evidence type="ECO:0000256" key="5">
    <source>
        <dbReference type="ARBA" id="ARBA00022833"/>
    </source>
</evidence>
<feature type="transmembrane region" description="Helical" evidence="8">
    <location>
        <begin position="558"/>
        <end position="577"/>
    </location>
</feature>
<evidence type="ECO:0000256" key="4">
    <source>
        <dbReference type="ARBA" id="ARBA00022801"/>
    </source>
</evidence>
<feature type="transmembrane region" description="Helical" evidence="8">
    <location>
        <begin position="621"/>
        <end position="641"/>
    </location>
</feature>
<feature type="compositionally biased region" description="Basic and acidic residues" evidence="7">
    <location>
        <begin position="751"/>
        <end position="765"/>
    </location>
</feature>
<feature type="transmembrane region" description="Helical" evidence="8">
    <location>
        <begin position="20"/>
        <end position="43"/>
    </location>
</feature>
<feature type="transmembrane region" description="Helical" evidence="8">
    <location>
        <begin position="432"/>
        <end position="455"/>
    </location>
</feature>
<keyword evidence="5" id="KW-0862">Zinc</keyword>
<comment type="caution">
    <text evidence="10">The sequence shown here is derived from an EMBL/GenBank/DDBJ whole genome shotgun (WGS) entry which is preliminary data.</text>
</comment>
<evidence type="ECO:0000259" key="9">
    <source>
        <dbReference type="Pfam" id="PF01435"/>
    </source>
</evidence>
<dbReference type="EMBL" id="JAFEUO010000005">
    <property type="protein sequence ID" value="MBM7084764.1"/>
    <property type="molecule type" value="Genomic_DNA"/>
</dbReference>
<keyword evidence="8" id="KW-0472">Membrane</keyword>
<dbReference type="Proteomes" id="UP000809587">
    <property type="component" value="Unassembled WGS sequence"/>
</dbReference>
<dbReference type="Pfam" id="PF01435">
    <property type="entry name" value="Peptidase_M48"/>
    <property type="match status" value="1"/>
</dbReference>
<keyword evidence="3" id="KW-0479">Metal-binding</keyword>
<feature type="transmembrane region" description="Helical" evidence="8">
    <location>
        <begin position="704"/>
        <end position="726"/>
    </location>
</feature>
<keyword evidence="4" id="KW-0378">Hydrolase</keyword>
<feature type="domain" description="Peptidase M48" evidence="9">
    <location>
        <begin position="189"/>
        <end position="323"/>
    </location>
</feature>
<feature type="region of interest" description="Disordered" evidence="7">
    <location>
        <begin position="746"/>
        <end position="765"/>
    </location>
</feature>
<keyword evidence="6 10" id="KW-0482">Metalloprotease</keyword>
<feature type="transmembrane region" description="Helical" evidence="8">
    <location>
        <begin position="406"/>
        <end position="426"/>
    </location>
</feature>
<feature type="transmembrane region" description="Helical" evidence="8">
    <location>
        <begin position="240"/>
        <end position="259"/>
    </location>
</feature>